<dbReference type="InterPro" id="IPR001242">
    <property type="entry name" value="Condensation_dom"/>
</dbReference>
<name>A0A5C8I6A0_9MICO</name>
<dbReference type="GO" id="GO:0003824">
    <property type="term" value="F:catalytic activity"/>
    <property type="evidence" value="ECO:0007669"/>
    <property type="project" value="InterPro"/>
</dbReference>
<dbReference type="AlphaFoldDB" id="A0A5C8I6A0"/>
<proteinExistence type="predicted"/>
<feature type="domain" description="Condensation" evidence="1">
    <location>
        <begin position="52"/>
        <end position="314"/>
    </location>
</feature>
<dbReference type="Gene3D" id="3.30.559.10">
    <property type="entry name" value="Chloramphenicol acetyltransferase-like domain"/>
    <property type="match status" value="1"/>
</dbReference>
<evidence type="ECO:0000259" key="1">
    <source>
        <dbReference type="Pfam" id="PF00668"/>
    </source>
</evidence>
<organism evidence="2 3">
    <name type="scientific">Microbacterium saccharophilum</name>
    <dbReference type="NCBI Taxonomy" id="1213358"/>
    <lineage>
        <taxon>Bacteria</taxon>
        <taxon>Bacillati</taxon>
        <taxon>Actinomycetota</taxon>
        <taxon>Actinomycetes</taxon>
        <taxon>Micrococcales</taxon>
        <taxon>Microbacteriaceae</taxon>
        <taxon>Microbacterium</taxon>
    </lineage>
</organism>
<comment type="caution">
    <text evidence="2">The sequence shown here is derived from an EMBL/GenBank/DDBJ whole genome shotgun (WGS) entry which is preliminary data.</text>
</comment>
<gene>
    <name evidence="2" type="ORF">FVP74_00550</name>
</gene>
<dbReference type="Pfam" id="PF00668">
    <property type="entry name" value="Condensation"/>
    <property type="match status" value="1"/>
</dbReference>
<keyword evidence="3" id="KW-1185">Reference proteome</keyword>
<dbReference type="GO" id="GO:0008610">
    <property type="term" value="P:lipid biosynthetic process"/>
    <property type="evidence" value="ECO:0007669"/>
    <property type="project" value="UniProtKB-ARBA"/>
</dbReference>
<dbReference type="InterPro" id="IPR023213">
    <property type="entry name" value="CAT-like_dom_sf"/>
</dbReference>
<dbReference type="Proteomes" id="UP000321949">
    <property type="component" value="Unassembled WGS sequence"/>
</dbReference>
<protein>
    <submittedName>
        <fullName evidence="2">Peptide synthetase</fullName>
    </submittedName>
</protein>
<reference evidence="2 3" key="1">
    <citation type="submission" date="2019-08" db="EMBL/GenBank/DDBJ databases">
        <authorList>
            <person name="Dong K."/>
        </authorList>
    </citation>
    <scope>NUCLEOTIDE SEQUENCE [LARGE SCALE GENOMIC DNA]</scope>
    <source>
        <strain evidence="2 3">K-1</strain>
    </source>
</reference>
<dbReference type="OrthoDB" id="9789603at2"/>
<accession>A0A5C8I6A0</accession>
<dbReference type="EMBL" id="VRSX01000001">
    <property type="protein sequence ID" value="TXK14951.1"/>
    <property type="molecule type" value="Genomic_DNA"/>
</dbReference>
<evidence type="ECO:0000313" key="2">
    <source>
        <dbReference type="EMBL" id="TXK14951.1"/>
    </source>
</evidence>
<dbReference type="SUPFAM" id="SSF52777">
    <property type="entry name" value="CoA-dependent acyltransferases"/>
    <property type="match status" value="2"/>
</dbReference>
<evidence type="ECO:0000313" key="3">
    <source>
        <dbReference type="Proteomes" id="UP000321949"/>
    </source>
</evidence>
<dbReference type="Gene3D" id="3.30.559.30">
    <property type="entry name" value="Nonribosomal peptide synthetase, condensation domain"/>
    <property type="match status" value="1"/>
</dbReference>
<sequence length="432" mass="47311">MRLTNVTQMALPAGRVYSLELPAVDRVPGKPLPISFDQRRHVGEGDRAGSWMAIAARIPAGTTREDLARAWKAVVARHGTLRTAFRHVDGMMTLETVELGPGVWRHHPAADGQLTREIVRVVFDRTCRPFARPSHRLCVVEPDDTVTDRRPVVVVGGDHSHLDMWSLKVLVRDLLAALPDQRTGRSAPLSTAAPFAEHTALLESLPPSPDEVHLRWAEILDAAGGVMPRFPLPLGDLSSVRNEVVDVRDVLDAGELARIEEEASRAGIRLIVRAMSILTAVMARTASAPLRAVFPVHSRTEPRWHDAVGWFITNTVLECGDTDPAACAAAVRQAIELGSHPLGPILAPYGGMPASPGMFALSWLDARRLPVQLDPDLELQYVSAVVPTDGVMIWFIVTTSGLHLRCRYPDTARARVSVSGWLDEIQRAFRVA</sequence>
<dbReference type="RefSeq" id="WP_147049780.1">
    <property type="nucleotide sequence ID" value="NZ_BKAH01000003.1"/>
</dbReference>